<proteinExistence type="inferred from homology"/>
<dbReference type="InterPro" id="IPR000796">
    <property type="entry name" value="Asp_trans"/>
</dbReference>
<dbReference type="FunFam" id="3.40.640.10:FF:000066">
    <property type="entry name" value="Aspartate aminotransferase"/>
    <property type="match status" value="1"/>
</dbReference>
<dbReference type="PROSITE" id="PS00105">
    <property type="entry name" value="AA_TRANSFER_CLASS_1"/>
    <property type="match status" value="1"/>
</dbReference>
<comment type="similarity">
    <text evidence="2">Belongs to the class-I pyridoxal-phosphate-dependent aminotransferase family.</text>
</comment>
<dbReference type="GO" id="GO:0004069">
    <property type="term" value="F:L-aspartate:2-oxoglutarate aminotransferase activity"/>
    <property type="evidence" value="ECO:0007669"/>
    <property type="project" value="UniProtKB-EC"/>
</dbReference>
<dbReference type="CDD" id="cd00609">
    <property type="entry name" value="AAT_like"/>
    <property type="match status" value="1"/>
</dbReference>
<evidence type="ECO:0000256" key="7">
    <source>
        <dbReference type="RuleBase" id="RU000480"/>
    </source>
</evidence>
<evidence type="ECO:0000259" key="8">
    <source>
        <dbReference type="Pfam" id="PF00155"/>
    </source>
</evidence>
<dbReference type="PANTHER" id="PTHR11879">
    <property type="entry name" value="ASPARTATE AMINOTRANSFERASE"/>
    <property type="match status" value="1"/>
</dbReference>
<dbReference type="PANTHER" id="PTHR11879:SF20">
    <property type="entry name" value="ASPARTATE AMINOTRANSFERASE"/>
    <property type="match status" value="1"/>
</dbReference>
<feature type="domain" description="Aminotransferase class I/classII large" evidence="8">
    <location>
        <begin position="36"/>
        <end position="352"/>
    </location>
</feature>
<name>A0AAN9UEZ1_9PEZI</name>
<evidence type="ECO:0000256" key="3">
    <source>
        <dbReference type="ARBA" id="ARBA00011738"/>
    </source>
</evidence>
<dbReference type="GO" id="GO:0030170">
    <property type="term" value="F:pyridoxal phosphate binding"/>
    <property type="evidence" value="ECO:0007669"/>
    <property type="project" value="InterPro"/>
</dbReference>
<comment type="subunit">
    <text evidence="3 7">Homodimer.</text>
</comment>
<keyword evidence="5 7" id="KW-0808">Transferase</keyword>
<dbReference type="AlphaFoldDB" id="A0AAN9UEZ1"/>
<dbReference type="EC" id="2.6.1.1" evidence="7"/>
<keyword evidence="4 7" id="KW-0032">Aminotransferase</keyword>
<evidence type="ECO:0000256" key="1">
    <source>
        <dbReference type="ARBA" id="ARBA00001933"/>
    </source>
</evidence>
<sequence>MGSTNYPSSIFDSVEFSPYDDAFKVLAAFASDPHPDKVSLGAGVYRDDNAQPWTLSSVKKAIPLLPDNHDYLPFGGFPPYLEVSRELLFGDLIRELGDRLCTIQTVSGTGACHVGAVFLVNTIKPRTAWISDPSWVNHSVIWECAGPTVHRKFYPYYDSGSRSLDFSGMIGKLENEAEKGDVVILQACAHNPTGLDPSKSQWSQIADVCEAKGLLDNYDSQGFASGDPDEDAWAVRHFASRSSLEIGFAQSFSKNFGLYGERVGAFHLLTRNSSLKPAIQSQLVRIMRSEVSSSPSFGCRIVATVLSDDRLREQWQGDLKTMSARIRSMREALYAELQRLGTPGDWGHIVSQVSELTILQT</sequence>
<dbReference type="InterPro" id="IPR015424">
    <property type="entry name" value="PyrdxlP-dep_Trfase"/>
</dbReference>
<dbReference type="Gene3D" id="3.90.1150.10">
    <property type="entry name" value="Aspartate Aminotransferase, domain 1"/>
    <property type="match status" value="1"/>
</dbReference>
<evidence type="ECO:0000256" key="4">
    <source>
        <dbReference type="ARBA" id="ARBA00022576"/>
    </source>
</evidence>
<accession>A0AAN9UEZ1</accession>
<reference evidence="9 10" key="1">
    <citation type="submission" date="2024-02" db="EMBL/GenBank/DDBJ databases">
        <title>De novo assembly and annotation of 12 fungi associated with fruit tree decline syndrome in Ontario, Canada.</title>
        <authorList>
            <person name="Sulman M."/>
            <person name="Ellouze W."/>
            <person name="Ilyukhin E."/>
        </authorList>
    </citation>
    <scope>NUCLEOTIDE SEQUENCE [LARGE SCALE GENOMIC DNA]</scope>
    <source>
        <strain evidence="9 10">M11/M66-122</strain>
    </source>
</reference>
<evidence type="ECO:0000313" key="9">
    <source>
        <dbReference type="EMBL" id="KAK7745135.1"/>
    </source>
</evidence>
<dbReference type="InterPro" id="IPR004839">
    <property type="entry name" value="Aminotransferase_I/II_large"/>
</dbReference>
<keyword evidence="6" id="KW-0663">Pyridoxal phosphate</keyword>
<dbReference type="GO" id="GO:0006532">
    <property type="term" value="P:aspartate biosynthetic process"/>
    <property type="evidence" value="ECO:0007669"/>
    <property type="project" value="TreeGrafter"/>
</dbReference>
<comment type="catalytic activity">
    <reaction evidence="7">
        <text>L-aspartate + 2-oxoglutarate = oxaloacetate + L-glutamate</text>
        <dbReference type="Rhea" id="RHEA:21824"/>
        <dbReference type="ChEBI" id="CHEBI:16452"/>
        <dbReference type="ChEBI" id="CHEBI:16810"/>
        <dbReference type="ChEBI" id="CHEBI:29985"/>
        <dbReference type="ChEBI" id="CHEBI:29991"/>
        <dbReference type="EC" id="2.6.1.1"/>
    </reaction>
</comment>
<dbReference type="SUPFAM" id="SSF53383">
    <property type="entry name" value="PLP-dependent transferases"/>
    <property type="match status" value="1"/>
</dbReference>
<dbReference type="InterPro" id="IPR015421">
    <property type="entry name" value="PyrdxlP-dep_Trfase_major"/>
</dbReference>
<dbReference type="Proteomes" id="UP001320420">
    <property type="component" value="Unassembled WGS sequence"/>
</dbReference>
<comment type="cofactor">
    <cofactor evidence="1">
        <name>pyridoxal 5'-phosphate</name>
        <dbReference type="ChEBI" id="CHEBI:597326"/>
    </cofactor>
</comment>
<dbReference type="PRINTS" id="PR00799">
    <property type="entry name" value="TRANSAMINASE"/>
</dbReference>
<keyword evidence="10" id="KW-1185">Reference proteome</keyword>
<gene>
    <name evidence="9" type="primary">rfc1_2</name>
    <name evidence="9" type="ORF">SLS62_009934</name>
</gene>
<comment type="caution">
    <text evidence="9">The sequence shown here is derived from an EMBL/GenBank/DDBJ whole genome shotgun (WGS) entry which is preliminary data.</text>
</comment>
<dbReference type="Gene3D" id="3.40.640.10">
    <property type="entry name" value="Type I PLP-dependent aspartate aminotransferase-like (Major domain)"/>
    <property type="match status" value="1"/>
</dbReference>
<protein>
    <recommendedName>
        <fullName evidence="7">Aspartate aminotransferase</fullName>
        <ecNumber evidence="7">2.6.1.1</ecNumber>
    </recommendedName>
</protein>
<organism evidence="9 10">
    <name type="scientific">Diatrype stigma</name>
    <dbReference type="NCBI Taxonomy" id="117547"/>
    <lineage>
        <taxon>Eukaryota</taxon>
        <taxon>Fungi</taxon>
        <taxon>Dikarya</taxon>
        <taxon>Ascomycota</taxon>
        <taxon>Pezizomycotina</taxon>
        <taxon>Sordariomycetes</taxon>
        <taxon>Xylariomycetidae</taxon>
        <taxon>Xylariales</taxon>
        <taxon>Diatrypaceae</taxon>
        <taxon>Diatrype</taxon>
    </lineage>
</organism>
<evidence type="ECO:0000313" key="10">
    <source>
        <dbReference type="Proteomes" id="UP001320420"/>
    </source>
</evidence>
<comment type="miscellaneous">
    <text evidence="7">In eukaryotes there are cytoplasmic, mitochondrial and chloroplastic isozymes.</text>
</comment>
<dbReference type="InterPro" id="IPR004838">
    <property type="entry name" value="NHTrfase_class1_PyrdxlP-BS"/>
</dbReference>
<dbReference type="Pfam" id="PF00155">
    <property type="entry name" value="Aminotran_1_2"/>
    <property type="match status" value="1"/>
</dbReference>
<dbReference type="EMBL" id="JAKJXP020000112">
    <property type="protein sequence ID" value="KAK7745135.1"/>
    <property type="molecule type" value="Genomic_DNA"/>
</dbReference>
<dbReference type="GO" id="GO:0005829">
    <property type="term" value="C:cytosol"/>
    <property type="evidence" value="ECO:0007669"/>
    <property type="project" value="TreeGrafter"/>
</dbReference>
<evidence type="ECO:0000256" key="5">
    <source>
        <dbReference type="ARBA" id="ARBA00022679"/>
    </source>
</evidence>
<evidence type="ECO:0000256" key="2">
    <source>
        <dbReference type="ARBA" id="ARBA00007441"/>
    </source>
</evidence>
<evidence type="ECO:0000256" key="6">
    <source>
        <dbReference type="ARBA" id="ARBA00022898"/>
    </source>
</evidence>
<dbReference type="InterPro" id="IPR015422">
    <property type="entry name" value="PyrdxlP-dep_Trfase_small"/>
</dbReference>